<dbReference type="GO" id="GO:0016787">
    <property type="term" value="F:hydrolase activity"/>
    <property type="evidence" value="ECO:0007669"/>
    <property type="project" value="UniProtKB-KW"/>
</dbReference>
<dbReference type="EMBL" id="QUSL01000001">
    <property type="protein sequence ID" value="RGD87191.1"/>
    <property type="molecule type" value="Genomic_DNA"/>
</dbReference>
<feature type="signal peptide" evidence="1">
    <location>
        <begin position="1"/>
        <end position="27"/>
    </location>
</feature>
<gene>
    <name evidence="2" type="ORF">DXB93_00500</name>
</gene>
<evidence type="ECO:0000313" key="3">
    <source>
        <dbReference type="Proteomes" id="UP000261032"/>
    </source>
</evidence>
<dbReference type="Gene3D" id="3.40.50.1820">
    <property type="entry name" value="alpha/beta hydrolase"/>
    <property type="match status" value="1"/>
</dbReference>
<name>A0A3E3EJ03_9FIRM</name>
<dbReference type="SUPFAM" id="SSF53474">
    <property type="entry name" value="alpha/beta-Hydrolases"/>
    <property type="match status" value="2"/>
</dbReference>
<comment type="caution">
    <text evidence="2">The sequence shown here is derived from an EMBL/GenBank/DDBJ whole genome shotgun (WGS) entry which is preliminary data.</text>
</comment>
<dbReference type="Proteomes" id="UP000261032">
    <property type="component" value="Unassembled WGS sequence"/>
</dbReference>
<accession>A0A3E3EJ03</accession>
<keyword evidence="1" id="KW-0732">Signal</keyword>
<dbReference type="AlphaFoldDB" id="A0A3E3EJ03"/>
<keyword evidence="2" id="KW-0378">Hydrolase</keyword>
<evidence type="ECO:0000313" key="2">
    <source>
        <dbReference type="EMBL" id="RGD87191.1"/>
    </source>
</evidence>
<reference evidence="2 3" key="1">
    <citation type="submission" date="2018-08" db="EMBL/GenBank/DDBJ databases">
        <title>A genome reference for cultivated species of the human gut microbiota.</title>
        <authorList>
            <person name="Zou Y."/>
            <person name="Xue W."/>
            <person name="Luo G."/>
        </authorList>
    </citation>
    <scope>NUCLEOTIDE SEQUENCE [LARGE SCALE GENOMIC DNA]</scope>
    <source>
        <strain evidence="2 3">OM06-4</strain>
    </source>
</reference>
<dbReference type="InterPro" id="IPR029058">
    <property type="entry name" value="AB_hydrolase_fold"/>
</dbReference>
<protein>
    <submittedName>
        <fullName evidence="2">Alpha/beta hydrolase</fullName>
    </submittedName>
</protein>
<dbReference type="RefSeq" id="WP_117580152.1">
    <property type="nucleotide sequence ID" value="NZ_QUSL01000001.1"/>
</dbReference>
<feature type="chain" id="PRO_5017582569" evidence="1">
    <location>
        <begin position="28"/>
        <end position="527"/>
    </location>
</feature>
<dbReference type="Gene3D" id="2.60.40.2180">
    <property type="match status" value="1"/>
</dbReference>
<proteinExistence type="predicted"/>
<sequence>MKKIKKFLSSLIAIMIVATMVTSNLSALEVNSSFVQNTNTSNTYGYVNYETDQFETYSKVSGSAGNYASIASKVYKPLSGDTLIVVFHGNGEGGVDGVSNNYSQIAANRLAVTYTTDELQSAFKGAYVLAFQAPDYWYNDYTQQAKTIIDQAIAEFGIKEVFVSGLSAGGLMTQRMLAKYGDFFAGALMSCAAIAKNDQYVEGLGGNYTDSTEYLDAGDAYTSGDTFKKPVDFNQYLANYDEWLENIAVSNVPIFMVHCYYDTTIYYGWTQYAYNMIKSYRDDRGLDGDIYCGLFEDVSYPDETYSSAHWSWIKMLNGDVYASTNASLDTITWFKSLSTSTNDYQLKTVTNPVAGEAAGDNIYAYNLIATVTNSGEKITALEIDMNGKKVDASKLTTEMFKITGYNSDASGLVKGDVQSYGIFGSEDEPVDIEVARVSVNEKGNIILDLATQNGVLNYTSLARNLATKIRYKLASVALPMIVEDNSTTNPDDKQTAVKTGDDLNVLGAGSLMIISLMMVAVSKRKFD</sequence>
<organism evidence="2 3">
    <name type="scientific">Thomasclavelia ramosa</name>
    <dbReference type="NCBI Taxonomy" id="1547"/>
    <lineage>
        <taxon>Bacteria</taxon>
        <taxon>Bacillati</taxon>
        <taxon>Bacillota</taxon>
        <taxon>Erysipelotrichia</taxon>
        <taxon>Erysipelotrichales</taxon>
        <taxon>Coprobacillaceae</taxon>
        <taxon>Thomasclavelia</taxon>
    </lineage>
</organism>
<evidence type="ECO:0000256" key="1">
    <source>
        <dbReference type="SAM" id="SignalP"/>
    </source>
</evidence>